<reference evidence="3" key="2">
    <citation type="submission" date="2023-07" db="EMBL/GenBank/DDBJ databases">
        <authorList>
            <person name="Jung D.-H."/>
        </authorList>
    </citation>
    <scope>NUCLEOTIDE SEQUENCE [LARGE SCALE GENOMIC DNA]</scope>
    <source>
        <strain evidence="3">JA-25</strain>
    </source>
</reference>
<dbReference type="SUPFAM" id="SSF52540">
    <property type="entry name" value="P-loop containing nucleoside triphosphate hydrolases"/>
    <property type="match status" value="1"/>
</dbReference>
<accession>A0ABX0QBY4</accession>
<dbReference type="InterPro" id="IPR027417">
    <property type="entry name" value="P-loop_NTPase"/>
</dbReference>
<dbReference type="Pfam" id="PF01636">
    <property type="entry name" value="APH"/>
    <property type="match status" value="1"/>
</dbReference>
<name>A0ABX0QBY4_9BACT</name>
<protein>
    <submittedName>
        <fullName evidence="2">Phosphotransferase</fullName>
    </submittedName>
</protein>
<dbReference type="Proteomes" id="UP000606008">
    <property type="component" value="Unassembled WGS sequence"/>
</dbReference>
<dbReference type="InterPro" id="IPR002575">
    <property type="entry name" value="Aminoglycoside_PTrfase"/>
</dbReference>
<dbReference type="EMBL" id="WAEL01000002">
    <property type="protein sequence ID" value="NID09894.1"/>
    <property type="molecule type" value="Genomic_DNA"/>
</dbReference>
<sequence>MNKNVYEADVRRLQSGLNRIGLPIAINRTPTFDSPVPCYLYRNPDGTIRWLWPVDADGPEFLRFYHQGSLRAKAFVWLVRMLFRCGLSQLVAHDRMTFYTTSAATKQLLQRTRSNSWAVFTGTAGPNRKLVIWYLDTVTANGNFLKIALSIPAVNNLRREAMALREAQEMPFQHLDSPRLIAFSRGMLIQEDMSTPDVRPLNRLADLPQPAVQELMTRNWHTKPLQATSFWTQSLDSLVKLRVTSDKRIPVSLLDKLEELIRRLDERKPVAVAAAHGDFTPWNILMRDNRLCVIDWELYRTELPGLYDLFHFHYQSMTMLGNQGFNLIRREIDATLQQHDWESFRETRRVDLRVAEQLYLIHTITYYLSVYSRQPSWHRQVNWLLETWSNALTYWLSQTMMSNRTLLLHDLAFWLHKQPHAALKFLPAYLDELPDSSDLDLCMPQPVAQQLAGYVRQHPAVGQVMVEDRTFMKQLHIYCKDGTLLHLDLIWAFKRKQLEFMPANSVWERASLASHGLNVPTLESNQAYVRLFYGLNNAPVPARYQPLFTLPEAASLSAADVAAIRAMPQNRGGRGVKNTVAYGWDTLRSFWFRRGMIVTFSGVDGAGKSTVIEQTKHAIEKKLRQRVVVLRHRPSLLPILSAWRYGRQEAEQRSASRLPRQGTNTNRTSSLLRFAYYFLDYLLGQFYVQMKYVWRGYIVLYDRYYFDFINDSRRSNVELPSGLAAGLYRFLLKPELNVFLYAPAEDILRRKQELDPVTITELTRQYIGLFDQLQKKYPSSDYIPVLNLDLPTTLTQIFDRIQRCSMGTLSR</sequence>
<keyword evidence="3" id="KW-1185">Reference proteome</keyword>
<dbReference type="Gene3D" id="3.40.50.300">
    <property type="entry name" value="P-loop containing nucleotide triphosphate hydrolases"/>
    <property type="match status" value="1"/>
</dbReference>
<proteinExistence type="predicted"/>
<evidence type="ECO:0000259" key="1">
    <source>
        <dbReference type="Pfam" id="PF01636"/>
    </source>
</evidence>
<reference evidence="3" key="1">
    <citation type="submission" date="2019-09" db="EMBL/GenBank/DDBJ databases">
        <authorList>
            <person name="Jung D.-H."/>
        </authorList>
    </citation>
    <scope>NUCLEOTIDE SEQUENCE [LARGE SCALE GENOMIC DNA]</scope>
    <source>
        <strain evidence="3">JA-25</strain>
    </source>
</reference>
<dbReference type="InterPro" id="IPR011009">
    <property type="entry name" value="Kinase-like_dom_sf"/>
</dbReference>
<comment type="caution">
    <text evidence="2">The sequence shown here is derived from an EMBL/GenBank/DDBJ whole genome shotgun (WGS) entry which is preliminary data.</text>
</comment>
<evidence type="ECO:0000313" key="2">
    <source>
        <dbReference type="EMBL" id="NID09894.1"/>
    </source>
</evidence>
<dbReference type="SUPFAM" id="SSF56112">
    <property type="entry name" value="Protein kinase-like (PK-like)"/>
    <property type="match status" value="1"/>
</dbReference>
<feature type="domain" description="Aminoglycoside phosphotransferase" evidence="1">
    <location>
        <begin position="220"/>
        <end position="313"/>
    </location>
</feature>
<dbReference type="RefSeq" id="WP_166691373.1">
    <property type="nucleotide sequence ID" value="NZ_WAEL01000002.1"/>
</dbReference>
<evidence type="ECO:0000313" key="3">
    <source>
        <dbReference type="Proteomes" id="UP000606008"/>
    </source>
</evidence>
<organism evidence="2 3">
    <name type="scientific">Fibrivirga algicola</name>
    <dbReference type="NCBI Taxonomy" id="2950420"/>
    <lineage>
        <taxon>Bacteria</taxon>
        <taxon>Pseudomonadati</taxon>
        <taxon>Bacteroidota</taxon>
        <taxon>Cytophagia</taxon>
        <taxon>Cytophagales</taxon>
        <taxon>Spirosomataceae</taxon>
        <taxon>Fibrivirga</taxon>
    </lineage>
</organism>
<gene>
    <name evidence="2" type="ORF">F7231_06900</name>
</gene>
<dbReference type="Gene3D" id="3.90.1200.10">
    <property type="match status" value="1"/>
</dbReference>